<dbReference type="InterPro" id="IPR002035">
    <property type="entry name" value="VWF_A"/>
</dbReference>
<feature type="domain" description="VWFA" evidence="1">
    <location>
        <begin position="1"/>
        <end position="78"/>
    </location>
</feature>
<proteinExistence type="predicted"/>
<comment type="caution">
    <text evidence="2">The sequence shown here is derived from an EMBL/GenBank/DDBJ whole genome shotgun (WGS) entry which is preliminary data.</text>
</comment>
<dbReference type="PROSITE" id="PS50234">
    <property type="entry name" value="VWFA"/>
    <property type="match status" value="2"/>
</dbReference>
<dbReference type="Pfam" id="PF00092">
    <property type="entry name" value="VWA"/>
    <property type="match status" value="1"/>
</dbReference>
<reference evidence="2" key="1">
    <citation type="submission" date="2023-01" db="EMBL/GenBank/DDBJ databases">
        <title>Genome assembly of the deep-sea coral Lophelia pertusa.</title>
        <authorList>
            <person name="Herrera S."/>
            <person name="Cordes E."/>
        </authorList>
    </citation>
    <scope>NUCLEOTIDE SEQUENCE</scope>
    <source>
        <strain evidence="2">USNM1676648</strain>
        <tissue evidence="2">Polyp</tissue>
    </source>
</reference>
<feature type="domain" description="VWFA" evidence="1">
    <location>
        <begin position="89"/>
        <end position="262"/>
    </location>
</feature>
<dbReference type="EMBL" id="MU826354">
    <property type="protein sequence ID" value="KAJ7380118.1"/>
    <property type="molecule type" value="Genomic_DNA"/>
</dbReference>
<dbReference type="PANTHER" id="PTHR24020:SF20">
    <property type="entry name" value="PH DOMAIN-CONTAINING PROTEIN"/>
    <property type="match status" value="1"/>
</dbReference>
<gene>
    <name evidence="2" type="primary">col6a6_5</name>
    <name evidence="2" type="ORF">OS493_010829</name>
</gene>
<dbReference type="InterPro" id="IPR050525">
    <property type="entry name" value="ECM_Assembly_Org"/>
</dbReference>
<organism evidence="2 3">
    <name type="scientific">Desmophyllum pertusum</name>
    <dbReference type="NCBI Taxonomy" id="174260"/>
    <lineage>
        <taxon>Eukaryota</taxon>
        <taxon>Metazoa</taxon>
        <taxon>Cnidaria</taxon>
        <taxon>Anthozoa</taxon>
        <taxon>Hexacorallia</taxon>
        <taxon>Scleractinia</taxon>
        <taxon>Caryophylliina</taxon>
        <taxon>Caryophylliidae</taxon>
        <taxon>Desmophyllum</taxon>
    </lineage>
</organism>
<dbReference type="AlphaFoldDB" id="A0A9W9ZE94"/>
<dbReference type="OrthoDB" id="6132182at2759"/>
<name>A0A9W9ZE94_9CNID</name>
<keyword evidence="3" id="KW-1185">Reference proteome</keyword>
<evidence type="ECO:0000313" key="3">
    <source>
        <dbReference type="Proteomes" id="UP001163046"/>
    </source>
</evidence>
<keyword evidence="2" id="KW-0176">Collagen</keyword>
<dbReference type="Gene3D" id="3.40.50.410">
    <property type="entry name" value="von Willebrand factor, type A domain"/>
    <property type="match status" value="2"/>
</dbReference>
<dbReference type="SMART" id="SM00327">
    <property type="entry name" value="VWA"/>
    <property type="match status" value="1"/>
</dbReference>
<sequence length="301" mass="32224">MVVILLTSGPETQDLDTEDLYDAAVALRGFNANTFVVAIGSSPDVNELLPLVRIPGDVFQVASFDGLGGEAKSLATKIAEMDTPTFPADVVFLIDSSSDVIQNNFGREKDFVKSVANFMNADQNQTRVAVITYGSRAIEQASLISPHDELLSGLDGAVYVGGRRRMDLAVTKAAEVLQGSRFSVPKVVVLLTAFNGGGDTGLLANASKALRDVGANTYVVAIGGDADLKELEMIVEEPKDIFKVPEFTGLTTETSESTAKTIISRAERKPEMAYDIDADIVFLVDSSRGVGDENLEKKRIL</sequence>
<protein>
    <submittedName>
        <fullName evidence="2">Collagen</fullName>
    </submittedName>
</protein>
<evidence type="ECO:0000259" key="1">
    <source>
        <dbReference type="PROSITE" id="PS50234"/>
    </source>
</evidence>
<dbReference type="Proteomes" id="UP001163046">
    <property type="component" value="Unassembled WGS sequence"/>
</dbReference>
<dbReference type="InterPro" id="IPR036465">
    <property type="entry name" value="vWFA_dom_sf"/>
</dbReference>
<dbReference type="SUPFAM" id="SSF53300">
    <property type="entry name" value="vWA-like"/>
    <property type="match status" value="2"/>
</dbReference>
<dbReference type="PANTHER" id="PTHR24020">
    <property type="entry name" value="COLLAGEN ALPHA"/>
    <property type="match status" value="1"/>
</dbReference>
<dbReference type="GO" id="GO:0005581">
    <property type="term" value="C:collagen trimer"/>
    <property type="evidence" value="ECO:0007669"/>
    <property type="project" value="UniProtKB-KW"/>
</dbReference>
<evidence type="ECO:0000313" key="2">
    <source>
        <dbReference type="EMBL" id="KAJ7380118.1"/>
    </source>
</evidence>
<accession>A0A9W9ZE94</accession>
<dbReference type="CDD" id="cd01450">
    <property type="entry name" value="vWFA_subfamily_ECM"/>
    <property type="match status" value="1"/>
</dbReference>